<dbReference type="STRING" id="1891675.B1H58_02565"/>
<dbReference type="OrthoDB" id="6538985at2"/>
<proteinExistence type="predicted"/>
<evidence type="ECO:0000313" key="1">
    <source>
        <dbReference type="EMBL" id="ARJ40988.1"/>
    </source>
</evidence>
<dbReference type="Gene3D" id="1.20.58.1090">
    <property type="entry name" value="Phage polarity suppression protein monomer"/>
    <property type="match status" value="1"/>
</dbReference>
<sequence length="246" mass="27475">MTDTTRTPTTDAIAALPAATQQALERVKSSKSAWLAARQKQADAAGMAETIRKRREETEAEARAQNGEWRQLFRENQGAMTPRMKKLRAEIALGRETLDEFDDLLAAHQAETETLPWTTGDRAVSYTSAHQSLINIHSSHVWAQFMKEHGQTLIHALSLRWLAMQNEHDGGYAGVNDSNTMFRQFIHEEIMTKAMDHNPSAEGDALLEETGLYPAPQAYSDARLVPTPAARHRMRVKQQKAAGDKA</sequence>
<reference evidence="1 2" key="1">
    <citation type="submission" date="2017-02" db="EMBL/GenBank/DDBJ databases">
        <title>Complete genome sequence of the drought resistance-promoting endophyte Pantoea alhagi LTYR-11Z.</title>
        <authorList>
            <person name="Zhang L."/>
        </authorList>
    </citation>
    <scope>NUCLEOTIDE SEQUENCE [LARGE SCALE GENOMIC DNA]</scope>
    <source>
        <strain evidence="1 2">LTYR-11Z</strain>
    </source>
</reference>
<dbReference type="EMBL" id="CP019706">
    <property type="protein sequence ID" value="ARJ40988.1"/>
    <property type="molecule type" value="Genomic_DNA"/>
</dbReference>
<organism evidence="1 2">
    <name type="scientific">Pantoea alhagi</name>
    <dbReference type="NCBI Taxonomy" id="1891675"/>
    <lineage>
        <taxon>Bacteria</taxon>
        <taxon>Pseudomonadati</taxon>
        <taxon>Pseudomonadota</taxon>
        <taxon>Gammaproteobacteria</taxon>
        <taxon>Enterobacterales</taxon>
        <taxon>Erwiniaceae</taxon>
        <taxon>Pantoea</taxon>
    </lineage>
</organism>
<dbReference type="Proteomes" id="UP000192900">
    <property type="component" value="Chromosome"/>
</dbReference>
<gene>
    <name evidence="1" type="ORF">B1H58_02565</name>
</gene>
<protein>
    <recommendedName>
        <fullName evidence="3">Septation initiation protein</fullName>
    </recommendedName>
</protein>
<dbReference type="AlphaFoldDB" id="A0A1W6B1N9"/>
<accession>A0A1W6B1N9</accession>
<dbReference type="KEGG" id="palh:B1H58_02565"/>
<dbReference type="RefSeq" id="WP_085067832.1">
    <property type="nucleotide sequence ID" value="NZ_CP019706.1"/>
</dbReference>
<keyword evidence="2" id="KW-1185">Reference proteome</keyword>
<evidence type="ECO:0000313" key="2">
    <source>
        <dbReference type="Proteomes" id="UP000192900"/>
    </source>
</evidence>
<name>A0A1W6B1N9_9GAMM</name>
<evidence type="ECO:0008006" key="3">
    <source>
        <dbReference type="Google" id="ProtNLM"/>
    </source>
</evidence>